<dbReference type="STRING" id="38302.SAMN04488535_0724"/>
<dbReference type="Proteomes" id="UP000199350">
    <property type="component" value="Chromosome I"/>
</dbReference>
<reference evidence="3" key="1">
    <citation type="submission" date="2016-10" db="EMBL/GenBank/DDBJ databases">
        <authorList>
            <person name="Varghese N."/>
            <person name="Submissions S."/>
        </authorList>
    </citation>
    <scope>NUCLEOTIDE SEQUENCE [LARGE SCALE GENOMIC DNA]</scope>
    <source>
        <strain evidence="3">DSM 20632</strain>
    </source>
</reference>
<keyword evidence="1" id="KW-0472">Membrane</keyword>
<evidence type="ECO:0000256" key="1">
    <source>
        <dbReference type="SAM" id="Phobius"/>
    </source>
</evidence>
<evidence type="ECO:0000313" key="2">
    <source>
        <dbReference type="EMBL" id="SDL76960.1"/>
    </source>
</evidence>
<name>A0A1G9MRU5_9CORY</name>
<dbReference type="RefSeq" id="WP_092148820.1">
    <property type="nucleotide sequence ID" value="NZ_LT629700.1"/>
</dbReference>
<feature type="transmembrane region" description="Helical" evidence="1">
    <location>
        <begin position="61"/>
        <end position="94"/>
    </location>
</feature>
<protein>
    <recommendedName>
        <fullName evidence="4">DUF4190 domain-containing protein</fullName>
    </recommendedName>
</protein>
<sequence>MTTPSNNPNFGDYNHPEGYTAYTPQEAGAFGNGYGTSNPDSALSNDYAGYGAPVQQSNGMALAALIVGIVSLLALLFAPLAALSGIAAIILGVLGLRKARFMNPENARKGMSIAGIVLGAVSLLLSIALMAFLGAAISQVLNSGVIEECEHLQNDRTAFEACVTDFVENDPNSPLTGSSN</sequence>
<keyword evidence="3" id="KW-1185">Reference proteome</keyword>
<keyword evidence="1" id="KW-1133">Transmembrane helix</keyword>
<dbReference type="AlphaFoldDB" id="A0A1G9MRU5"/>
<feature type="transmembrane region" description="Helical" evidence="1">
    <location>
        <begin position="115"/>
        <end position="137"/>
    </location>
</feature>
<keyword evidence="1" id="KW-0812">Transmembrane</keyword>
<gene>
    <name evidence="2" type="ORF">SAMN04488535_0724</name>
</gene>
<dbReference type="OrthoDB" id="4428064at2"/>
<evidence type="ECO:0008006" key="4">
    <source>
        <dbReference type="Google" id="ProtNLM"/>
    </source>
</evidence>
<evidence type="ECO:0000313" key="3">
    <source>
        <dbReference type="Proteomes" id="UP000199350"/>
    </source>
</evidence>
<organism evidence="2 3">
    <name type="scientific">Corynebacterium mycetoides</name>
    <dbReference type="NCBI Taxonomy" id="38302"/>
    <lineage>
        <taxon>Bacteria</taxon>
        <taxon>Bacillati</taxon>
        <taxon>Actinomycetota</taxon>
        <taxon>Actinomycetes</taxon>
        <taxon>Mycobacteriales</taxon>
        <taxon>Corynebacteriaceae</taxon>
        <taxon>Corynebacterium</taxon>
    </lineage>
</organism>
<dbReference type="EMBL" id="LT629700">
    <property type="protein sequence ID" value="SDL76960.1"/>
    <property type="molecule type" value="Genomic_DNA"/>
</dbReference>
<accession>A0A1G9MRU5</accession>
<proteinExistence type="predicted"/>